<dbReference type="FunCoup" id="A0A061AF42">
    <property type="interactions" value="93"/>
</dbReference>
<organism evidence="2 3">
    <name type="scientific">Acholeplasma oculi</name>
    <dbReference type="NCBI Taxonomy" id="35623"/>
    <lineage>
        <taxon>Bacteria</taxon>
        <taxon>Bacillati</taxon>
        <taxon>Mycoplasmatota</taxon>
        <taxon>Mollicutes</taxon>
        <taxon>Acholeplasmatales</taxon>
        <taxon>Acholeplasmataceae</taxon>
        <taxon>Acholeplasma</taxon>
    </lineage>
</organism>
<evidence type="ECO:0000259" key="1">
    <source>
        <dbReference type="SMART" id="SM00866"/>
    </source>
</evidence>
<dbReference type="InParanoid" id="A0A061AF42"/>
<dbReference type="KEGG" id="aoc:Aocu_00680"/>
<dbReference type="PANTHER" id="PTHR44846">
    <property type="entry name" value="MANNOSYL-D-GLYCERATE TRANSPORT/METABOLISM SYSTEM REPRESSOR MNGR-RELATED"/>
    <property type="match status" value="1"/>
</dbReference>
<protein>
    <submittedName>
        <fullName evidence="2">UbiC transcription regulator-associated protein</fullName>
    </submittedName>
</protein>
<dbReference type="InterPro" id="IPR028978">
    <property type="entry name" value="Chorismate_lyase_/UTRA_dom_sf"/>
</dbReference>
<dbReference type="STRING" id="35623.Aocu_00680"/>
<dbReference type="SMART" id="SM00866">
    <property type="entry name" value="UTRA"/>
    <property type="match status" value="1"/>
</dbReference>
<sequence length="249" mass="29345">MNKKLFNLNLNIDHRKKDSIHKQIIDQMKEIISHQSFNQVLELESIESISKQNHIDSKEIKQAFNDLIQEGYLIYTNQTYFINRIHLYHDFYGGIVSLYDAIKHTGYDVSMKVMDYKILSKSQQNKLNLNMFKQVLFVRKLYLANEMPIILLDAYYDAKYFDQPLKFDFEHNAIFKYLEDTHHIKMDNSKRLIEVITPPKDIQKILSNPLDSATICVKAHTYQGNELIEYGCGYASINYSIYLKTVIKP</sequence>
<reference evidence="3" key="1">
    <citation type="submission" date="2014-05" db="EMBL/GenBank/DDBJ databases">
        <authorList>
            <person name="Kube M."/>
        </authorList>
    </citation>
    <scope>NUCLEOTIDE SEQUENCE [LARGE SCALE GENOMIC DNA]</scope>
</reference>
<dbReference type="GO" id="GO:0045892">
    <property type="term" value="P:negative regulation of DNA-templated transcription"/>
    <property type="evidence" value="ECO:0007669"/>
    <property type="project" value="TreeGrafter"/>
</dbReference>
<dbReference type="InterPro" id="IPR036388">
    <property type="entry name" value="WH-like_DNA-bd_sf"/>
</dbReference>
<dbReference type="Pfam" id="PF07702">
    <property type="entry name" value="UTRA"/>
    <property type="match status" value="1"/>
</dbReference>
<feature type="domain" description="UbiC transcription regulator-associated" evidence="1">
    <location>
        <begin position="104"/>
        <end position="241"/>
    </location>
</feature>
<evidence type="ECO:0000313" key="3">
    <source>
        <dbReference type="Proteomes" id="UP000032434"/>
    </source>
</evidence>
<dbReference type="Gene3D" id="1.10.10.10">
    <property type="entry name" value="Winged helix-like DNA-binding domain superfamily/Winged helix DNA-binding domain"/>
    <property type="match status" value="1"/>
</dbReference>
<dbReference type="HOGENOM" id="CLU_1113932_0_0_14"/>
<dbReference type="InterPro" id="IPR050679">
    <property type="entry name" value="Bact_HTH_transcr_reg"/>
</dbReference>
<dbReference type="AlphaFoldDB" id="A0A061AF42"/>
<dbReference type="SUPFAM" id="SSF64288">
    <property type="entry name" value="Chorismate lyase-like"/>
    <property type="match status" value="1"/>
</dbReference>
<dbReference type="Gene3D" id="3.40.1410.10">
    <property type="entry name" value="Chorismate lyase-like"/>
    <property type="match status" value="1"/>
</dbReference>
<dbReference type="PATRIC" id="fig|35623.3.peg.67"/>
<dbReference type="GO" id="GO:0003677">
    <property type="term" value="F:DNA binding"/>
    <property type="evidence" value="ECO:0007669"/>
    <property type="project" value="InterPro"/>
</dbReference>
<evidence type="ECO:0000313" key="2">
    <source>
        <dbReference type="EMBL" id="CDR30141.1"/>
    </source>
</evidence>
<accession>A0A061AF42</accession>
<name>A0A061AF42_9MOLU</name>
<keyword evidence="3" id="KW-1185">Reference proteome</keyword>
<proteinExistence type="predicted"/>
<dbReference type="PANTHER" id="PTHR44846:SF17">
    <property type="entry name" value="GNTR-FAMILY TRANSCRIPTIONAL REGULATOR"/>
    <property type="match status" value="1"/>
</dbReference>
<dbReference type="EMBL" id="LK028559">
    <property type="protein sequence ID" value="CDR30141.1"/>
    <property type="molecule type" value="Genomic_DNA"/>
</dbReference>
<dbReference type="RefSeq" id="WP_045748739.1">
    <property type="nucleotide sequence ID" value="NZ_FUZK01000002.1"/>
</dbReference>
<gene>
    <name evidence="2" type="primary">ubiC</name>
    <name evidence="2" type="ORF">Aocu_00680</name>
</gene>
<dbReference type="InterPro" id="IPR011663">
    <property type="entry name" value="UTRA"/>
</dbReference>
<dbReference type="Proteomes" id="UP000032434">
    <property type="component" value="Chromosome 1"/>
</dbReference>